<organism evidence="3 4">
    <name type="scientific">Collybiopsis luxurians FD-317 M1</name>
    <dbReference type="NCBI Taxonomy" id="944289"/>
    <lineage>
        <taxon>Eukaryota</taxon>
        <taxon>Fungi</taxon>
        <taxon>Dikarya</taxon>
        <taxon>Basidiomycota</taxon>
        <taxon>Agaricomycotina</taxon>
        <taxon>Agaricomycetes</taxon>
        <taxon>Agaricomycetidae</taxon>
        <taxon>Agaricales</taxon>
        <taxon>Marasmiineae</taxon>
        <taxon>Omphalotaceae</taxon>
        <taxon>Collybiopsis</taxon>
        <taxon>Collybiopsis luxurians</taxon>
    </lineage>
</organism>
<dbReference type="Proteomes" id="UP000053593">
    <property type="component" value="Unassembled WGS sequence"/>
</dbReference>
<protein>
    <submittedName>
        <fullName evidence="3">Uncharacterized protein</fullName>
    </submittedName>
</protein>
<keyword evidence="2" id="KW-0472">Membrane</keyword>
<feature type="region of interest" description="Disordered" evidence="1">
    <location>
        <begin position="55"/>
        <end position="85"/>
    </location>
</feature>
<gene>
    <name evidence="3" type="ORF">GYMLUDRAFT_101174</name>
</gene>
<feature type="compositionally biased region" description="Basic and acidic residues" evidence="1">
    <location>
        <begin position="56"/>
        <end position="69"/>
    </location>
</feature>
<dbReference type="HOGENOM" id="CLU_505319_0_0_1"/>
<feature type="transmembrane region" description="Helical" evidence="2">
    <location>
        <begin position="521"/>
        <end position="537"/>
    </location>
</feature>
<feature type="region of interest" description="Disordered" evidence="1">
    <location>
        <begin position="116"/>
        <end position="135"/>
    </location>
</feature>
<reference evidence="3 4" key="1">
    <citation type="submission" date="2014-04" db="EMBL/GenBank/DDBJ databases">
        <title>Evolutionary Origins and Diversification of the Mycorrhizal Mutualists.</title>
        <authorList>
            <consortium name="DOE Joint Genome Institute"/>
            <consortium name="Mycorrhizal Genomics Consortium"/>
            <person name="Kohler A."/>
            <person name="Kuo A."/>
            <person name="Nagy L.G."/>
            <person name="Floudas D."/>
            <person name="Copeland A."/>
            <person name="Barry K.W."/>
            <person name="Cichocki N."/>
            <person name="Veneault-Fourrey C."/>
            <person name="LaButti K."/>
            <person name="Lindquist E.A."/>
            <person name="Lipzen A."/>
            <person name="Lundell T."/>
            <person name="Morin E."/>
            <person name="Murat C."/>
            <person name="Riley R."/>
            <person name="Ohm R."/>
            <person name="Sun H."/>
            <person name="Tunlid A."/>
            <person name="Henrissat B."/>
            <person name="Grigoriev I.V."/>
            <person name="Hibbett D.S."/>
            <person name="Martin F."/>
        </authorList>
    </citation>
    <scope>NUCLEOTIDE SEQUENCE [LARGE SCALE GENOMIC DNA]</scope>
    <source>
        <strain evidence="3 4">FD-317 M1</strain>
    </source>
</reference>
<sequence length="539" mass="61206">MGKFVFWSNSQQKGEKPIQKLKDLQMPFPEVGRQGEGEKPIQKLKDVQVTTAEIGQQKEREKPVQKLKDVQPSTPNIGNGLHKEGDKPIQTLNDLQMPTPEVGQWQKEGDKPIQKLKGLQRPTPNMGQRKEGDKTIQKLKDVRAPSPRFGQQKEEQKPIQKLQHLRTPTLSQKLFGELLHTAHDVGFAKGLIRPLSWGNRERQKLHVRSRIGNDPKLLISNLAESSSQEETHYVMKLGNLRELVEPLSLTVGAKLKDRKEEGITANVEANCEVFASYVVRENVTGGKIEHKYVPGDLRFEFELGSPKDGVFTQLEFCVELYHDSDTKDKSIKIWEWDPKRPKSLQATETTQSKSTEGGMTVAASYTSPLSASIKHNRSTQLKSNTSSIQVHDRIRKHMAKWTLSPKDGALLERLDFLISINNLEFPLPLTAKVSLKINIDNHSSNLRTIRRSFLGKRKFSELDDQRLRVLEIPMTTIRFVPEKIHTSSVMNLPGTVDFISDTKPSIEEAPMLDPDTDGQNWALLLFLCLLFLFVLQLRM</sequence>
<evidence type="ECO:0000313" key="3">
    <source>
        <dbReference type="EMBL" id="KIK51079.1"/>
    </source>
</evidence>
<keyword evidence="2" id="KW-1133">Transmembrane helix</keyword>
<keyword evidence="2" id="KW-0812">Transmembrane</keyword>
<name>A0A0D0BNJ7_9AGAR</name>
<evidence type="ECO:0000256" key="1">
    <source>
        <dbReference type="SAM" id="MobiDB-lite"/>
    </source>
</evidence>
<evidence type="ECO:0000256" key="2">
    <source>
        <dbReference type="SAM" id="Phobius"/>
    </source>
</evidence>
<dbReference type="EMBL" id="KN834874">
    <property type="protein sequence ID" value="KIK51079.1"/>
    <property type="molecule type" value="Genomic_DNA"/>
</dbReference>
<accession>A0A0D0BNJ7</accession>
<keyword evidence="4" id="KW-1185">Reference proteome</keyword>
<evidence type="ECO:0000313" key="4">
    <source>
        <dbReference type="Proteomes" id="UP000053593"/>
    </source>
</evidence>
<dbReference type="AlphaFoldDB" id="A0A0D0BNJ7"/>
<proteinExistence type="predicted"/>